<dbReference type="InterPro" id="IPR004841">
    <property type="entry name" value="AA-permease/SLC12A_dom"/>
</dbReference>
<protein>
    <recommendedName>
        <fullName evidence="11">CAP-Gly domain-containing protein</fullName>
    </recommendedName>
</protein>
<dbReference type="Proteomes" id="UP000095023">
    <property type="component" value="Unassembled WGS sequence"/>
</dbReference>
<gene>
    <name evidence="12" type="ORF">CANCADRAFT_2518</name>
</gene>
<keyword evidence="4" id="KW-1003">Cell membrane</keyword>
<dbReference type="InterPro" id="IPR004762">
    <property type="entry name" value="Amino_acid_permease_fungi"/>
</dbReference>
<dbReference type="SMART" id="SM01052">
    <property type="entry name" value="CAP_GLY"/>
    <property type="match status" value="1"/>
</dbReference>
<keyword evidence="5 10" id="KW-0812">Transmembrane</keyword>
<accession>A0A1E4TG86</accession>
<evidence type="ECO:0000256" key="5">
    <source>
        <dbReference type="ARBA" id="ARBA00022692"/>
    </source>
</evidence>
<evidence type="ECO:0000256" key="10">
    <source>
        <dbReference type="SAM" id="Phobius"/>
    </source>
</evidence>
<dbReference type="FunFam" id="1.20.1740.10:FF:000017">
    <property type="entry name" value="Amino acid permease"/>
    <property type="match status" value="1"/>
</dbReference>
<evidence type="ECO:0000256" key="3">
    <source>
        <dbReference type="ARBA" id="ARBA00022448"/>
    </source>
</evidence>
<feature type="transmembrane region" description="Helical" evidence="10">
    <location>
        <begin position="243"/>
        <end position="264"/>
    </location>
</feature>
<feature type="domain" description="CAP-Gly" evidence="11">
    <location>
        <begin position="620"/>
        <end position="654"/>
    </location>
</feature>
<organism evidence="12 13">
    <name type="scientific">Tortispora caseinolytica NRRL Y-17796</name>
    <dbReference type="NCBI Taxonomy" id="767744"/>
    <lineage>
        <taxon>Eukaryota</taxon>
        <taxon>Fungi</taxon>
        <taxon>Dikarya</taxon>
        <taxon>Ascomycota</taxon>
        <taxon>Saccharomycotina</taxon>
        <taxon>Trigonopsidomycetes</taxon>
        <taxon>Trigonopsidales</taxon>
        <taxon>Trigonopsidaceae</taxon>
        <taxon>Tortispora</taxon>
    </lineage>
</organism>
<feature type="compositionally biased region" description="Low complexity" evidence="9">
    <location>
        <begin position="12"/>
        <end position="34"/>
    </location>
</feature>
<dbReference type="GO" id="GO:0015171">
    <property type="term" value="F:amino acid transmembrane transporter activity"/>
    <property type="evidence" value="ECO:0007669"/>
    <property type="project" value="TreeGrafter"/>
</dbReference>
<sequence>MSSTDSKGPFKSSGTSCKSLSSGSTSSSTNAVSSDNLAPPAACTKTPNCFKSFADSFKPYVLTESERVTVEEKCKISGQDFESEASMYMVSNSPLSRALKSRHMQMIAIGGSIGTGLFVGSGAALGTGGPLALILGFSIVGFMLFCTVHALGELASLFPVPGAFSVYSTRFIDPAWGFAMGWNFALQWLLAFPLELVAAALTMEYWNISVSPAVFVSVFWLLIVVINLFGVRGYGEAECIFSGLKVIAIVGFIILGICLDLGAGPNGSYKGTKYWRDPGPLANGFQGIAAVFVTAAFAFAGTELVGLAAAETKNPRKILARAVKQVFWRIALFYILSLFIVGLLVPYNDPRLFGNGAVDISASPFVIAIKDSGIRVLPSIMNGVVLAAVLSVGNSSIFACSRTLCALSNLGMAPKIVSYVDRNGRPLVATIITLLVGLFGFLAVSKHQQIIFSWMMATSGISSIFTWSSICLAHINFRRAWKLQNRSLDEIPFKSGPGVTGSYLGFVLNIIILALDFYVVCNPVSGKLTAESFFRKLLTVPIVIILFVAYKLYYRCSVVKPKEADLASGRRELDLEEFQKVLELEREELRQKPLRVSYEGKLGTVKYCGRLDIWPDVDALGVEWDDHRNGKHSGIYKGQQLFTCTIEGSGSFIKASRHEDKRNEFYEAIVSKYTCIPPSSANVVFGSKVAEEIGLDRARLLDDLEIVSLPHQCIDKVDLLNAKSLSTLRKLDLSYNLFESFDPIHEICSNHPTIRELSIEGNRFIAAFHASSPLDSVQSLDISNTRGCEGIISLFPNLTKLRDCSNHHSSYSLNSTVIKSLDLSNNCIHQIPSIPETLEELHLGKNQIRNLQGPTSHNKLQYLDLRDNQIGSWEDMYSVSSVFPSLRELRFLRNPVVSAIESGRARCFIVSIWPQITKLNGTYISQTERHDSELFFIQKLIDREITFDGIKSTALWDYLDQSHISISVKANFQTAPRFNTYHPNSYGLKKTV</sequence>
<dbReference type="SUPFAM" id="SSF52058">
    <property type="entry name" value="L domain-like"/>
    <property type="match status" value="1"/>
</dbReference>
<comment type="similarity">
    <text evidence="2">Belongs to the amino acid-polyamine-organocation (APC) superfamily. YAT (TC 2.A.3.10) family.</text>
</comment>
<feature type="transmembrane region" description="Helical" evidence="10">
    <location>
        <begin position="326"/>
        <end position="346"/>
    </location>
</feature>
<feature type="transmembrane region" description="Helical" evidence="10">
    <location>
        <begin position="210"/>
        <end position="231"/>
    </location>
</feature>
<keyword evidence="3" id="KW-0813">Transport</keyword>
<dbReference type="PROSITE" id="PS51450">
    <property type="entry name" value="LRR"/>
    <property type="match status" value="2"/>
</dbReference>
<evidence type="ECO:0000313" key="12">
    <source>
        <dbReference type="EMBL" id="ODV90792.1"/>
    </source>
</evidence>
<feature type="region of interest" description="Disordered" evidence="9">
    <location>
        <begin position="1"/>
        <end position="37"/>
    </location>
</feature>
<feature type="transmembrane region" description="Helical" evidence="10">
    <location>
        <begin position="131"/>
        <end position="151"/>
    </location>
</feature>
<evidence type="ECO:0000256" key="4">
    <source>
        <dbReference type="ARBA" id="ARBA00022475"/>
    </source>
</evidence>
<dbReference type="OrthoDB" id="3900342at2759"/>
<keyword evidence="7 10" id="KW-1133">Transmembrane helix</keyword>
<feature type="transmembrane region" description="Helical" evidence="10">
    <location>
        <begin position="451"/>
        <end position="475"/>
    </location>
</feature>
<dbReference type="InterPro" id="IPR032675">
    <property type="entry name" value="LRR_dom_sf"/>
</dbReference>
<feature type="transmembrane region" description="Helical" evidence="10">
    <location>
        <begin position="424"/>
        <end position="444"/>
    </location>
</feature>
<evidence type="ECO:0000259" key="11">
    <source>
        <dbReference type="PROSITE" id="PS50245"/>
    </source>
</evidence>
<feature type="transmembrane region" description="Helical" evidence="10">
    <location>
        <begin position="106"/>
        <end position="125"/>
    </location>
</feature>
<dbReference type="GO" id="GO:0005886">
    <property type="term" value="C:plasma membrane"/>
    <property type="evidence" value="ECO:0007669"/>
    <property type="project" value="UniProtKB-SubCell"/>
</dbReference>
<dbReference type="PROSITE" id="PS50245">
    <property type="entry name" value="CAP_GLY_2"/>
    <property type="match status" value="1"/>
</dbReference>
<dbReference type="InterPro" id="IPR036859">
    <property type="entry name" value="CAP-Gly_dom_sf"/>
</dbReference>
<dbReference type="InterPro" id="IPR004840">
    <property type="entry name" value="Amino_acid_permease_CS"/>
</dbReference>
<dbReference type="SMART" id="SM00365">
    <property type="entry name" value="LRR_SD22"/>
    <property type="match status" value="3"/>
</dbReference>
<dbReference type="PANTHER" id="PTHR43341">
    <property type="entry name" value="AMINO ACID PERMEASE"/>
    <property type="match status" value="1"/>
</dbReference>
<dbReference type="Pfam" id="PF13516">
    <property type="entry name" value="LRR_6"/>
    <property type="match status" value="1"/>
</dbReference>
<dbReference type="NCBIfam" id="TIGR00913">
    <property type="entry name" value="2A0310"/>
    <property type="match status" value="1"/>
</dbReference>
<keyword evidence="13" id="KW-1185">Reference proteome</keyword>
<keyword evidence="6" id="KW-0029">Amino-acid transport</keyword>
<evidence type="ECO:0000256" key="8">
    <source>
        <dbReference type="ARBA" id="ARBA00023136"/>
    </source>
</evidence>
<reference evidence="13" key="1">
    <citation type="submission" date="2016-02" db="EMBL/GenBank/DDBJ databases">
        <title>Comparative genomics of biotechnologically important yeasts.</title>
        <authorList>
            <consortium name="DOE Joint Genome Institute"/>
            <person name="Riley R."/>
            <person name="Haridas S."/>
            <person name="Wolfe K.H."/>
            <person name="Lopes M.R."/>
            <person name="Hittinger C.T."/>
            <person name="Goker M."/>
            <person name="Salamov A."/>
            <person name="Wisecaver J."/>
            <person name="Long T.M."/>
            <person name="Aerts A.L."/>
            <person name="Barry K."/>
            <person name="Choi C."/>
            <person name="Clum A."/>
            <person name="Coughlan A.Y."/>
            <person name="Deshpande S."/>
            <person name="Douglass A.P."/>
            <person name="Hanson S.J."/>
            <person name="Klenk H.-P."/>
            <person name="Labutti K."/>
            <person name="Lapidus A."/>
            <person name="Lindquist E."/>
            <person name="Lipzen A."/>
            <person name="Meier-Kolthoff J.P."/>
            <person name="Ohm R.A."/>
            <person name="Otillar R.P."/>
            <person name="Pangilinan J."/>
            <person name="Peng Y."/>
            <person name="Rokas A."/>
            <person name="Rosa C.A."/>
            <person name="Scheuner C."/>
            <person name="Sibirny A.A."/>
            <person name="Slot J.C."/>
            <person name="Stielow J.B."/>
            <person name="Sun H."/>
            <person name="Kurtzman C.P."/>
            <person name="Blackwell M."/>
            <person name="Jeffries T.W."/>
            <person name="Grigoriev I.V."/>
        </authorList>
    </citation>
    <scope>NUCLEOTIDE SEQUENCE [LARGE SCALE GENOMIC DNA]</scope>
    <source>
        <strain evidence="13">NRRL Y-17796</strain>
    </source>
</reference>
<evidence type="ECO:0000256" key="6">
    <source>
        <dbReference type="ARBA" id="ARBA00022970"/>
    </source>
</evidence>
<dbReference type="PANTHER" id="PTHR43341:SF1">
    <property type="entry name" value="GENERAL AMINO-ACID PERMEASE GAP1"/>
    <property type="match status" value="1"/>
</dbReference>
<evidence type="ECO:0000256" key="2">
    <source>
        <dbReference type="ARBA" id="ARBA00006983"/>
    </source>
</evidence>
<dbReference type="Pfam" id="PF01302">
    <property type="entry name" value="CAP_GLY"/>
    <property type="match status" value="1"/>
</dbReference>
<dbReference type="Gene3D" id="1.20.1740.10">
    <property type="entry name" value="Amino acid/polyamine transporter I"/>
    <property type="match status" value="1"/>
</dbReference>
<dbReference type="InterPro" id="IPR050524">
    <property type="entry name" value="APC_YAT"/>
</dbReference>
<keyword evidence="8 10" id="KW-0472">Membrane</keyword>
<dbReference type="InterPro" id="IPR001611">
    <property type="entry name" value="Leu-rich_rpt"/>
</dbReference>
<feature type="transmembrane region" description="Helical" evidence="10">
    <location>
        <begin position="503"/>
        <end position="521"/>
    </location>
</feature>
<evidence type="ECO:0000256" key="7">
    <source>
        <dbReference type="ARBA" id="ARBA00022989"/>
    </source>
</evidence>
<dbReference type="EMBL" id="KV453842">
    <property type="protein sequence ID" value="ODV90792.1"/>
    <property type="molecule type" value="Genomic_DNA"/>
</dbReference>
<dbReference type="Gene3D" id="2.30.30.190">
    <property type="entry name" value="CAP Gly-rich-like domain"/>
    <property type="match status" value="1"/>
</dbReference>
<evidence type="ECO:0000256" key="1">
    <source>
        <dbReference type="ARBA" id="ARBA00004651"/>
    </source>
</evidence>
<evidence type="ECO:0000313" key="13">
    <source>
        <dbReference type="Proteomes" id="UP000095023"/>
    </source>
</evidence>
<feature type="transmembrane region" description="Helical" evidence="10">
    <location>
        <begin position="533"/>
        <end position="553"/>
    </location>
</feature>
<comment type="subcellular location">
    <subcellularLocation>
        <location evidence="1">Cell membrane</location>
        <topology evidence="1">Multi-pass membrane protein</topology>
    </subcellularLocation>
</comment>
<dbReference type="Pfam" id="PF00324">
    <property type="entry name" value="AA_permease"/>
    <property type="match status" value="1"/>
</dbReference>
<proteinExistence type="inferred from homology"/>
<dbReference type="SUPFAM" id="SSF74924">
    <property type="entry name" value="Cap-Gly domain"/>
    <property type="match status" value="1"/>
</dbReference>
<dbReference type="PROSITE" id="PS00218">
    <property type="entry name" value="AMINO_ACID_PERMEASE_1"/>
    <property type="match status" value="1"/>
</dbReference>
<dbReference type="Gene3D" id="3.80.10.10">
    <property type="entry name" value="Ribonuclease Inhibitor"/>
    <property type="match status" value="2"/>
</dbReference>
<feature type="transmembrane region" description="Helical" evidence="10">
    <location>
        <begin position="284"/>
        <end position="305"/>
    </location>
</feature>
<dbReference type="AlphaFoldDB" id="A0A1E4TG86"/>
<evidence type="ECO:0000256" key="9">
    <source>
        <dbReference type="SAM" id="MobiDB-lite"/>
    </source>
</evidence>
<dbReference type="InterPro" id="IPR000938">
    <property type="entry name" value="CAP-Gly_domain"/>
</dbReference>
<name>A0A1E4TG86_9ASCO</name>
<feature type="transmembrane region" description="Helical" evidence="10">
    <location>
        <begin position="171"/>
        <end position="190"/>
    </location>
</feature>